<dbReference type="RefSeq" id="XP_041293954.1">
    <property type="nucleotide sequence ID" value="XM_041437010.1"/>
</dbReference>
<dbReference type="Pfam" id="PF00018">
    <property type="entry name" value="SH3_1"/>
    <property type="match status" value="1"/>
</dbReference>
<accession>A0A9P7F844</accession>
<dbReference type="SUPFAM" id="SSF50044">
    <property type="entry name" value="SH3-domain"/>
    <property type="match status" value="1"/>
</dbReference>
<dbReference type="AlphaFoldDB" id="A0A9P7F844"/>
<protein>
    <submittedName>
        <fullName evidence="4">SH3-domain-containing protein</fullName>
    </submittedName>
</protein>
<dbReference type="OrthoDB" id="5983572at2759"/>
<evidence type="ECO:0000256" key="1">
    <source>
        <dbReference type="ARBA" id="ARBA00022443"/>
    </source>
</evidence>
<dbReference type="Gene3D" id="2.30.30.40">
    <property type="entry name" value="SH3 Domains"/>
    <property type="match status" value="1"/>
</dbReference>
<keyword evidence="5" id="KW-1185">Reference proteome</keyword>
<gene>
    <name evidence="4" type="ORF">F5147DRAFT_689904</name>
</gene>
<dbReference type="GeneID" id="64699269"/>
<dbReference type="InterPro" id="IPR001452">
    <property type="entry name" value="SH3_domain"/>
</dbReference>
<organism evidence="4 5">
    <name type="scientific">Suillus discolor</name>
    <dbReference type="NCBI Taxonomy" id="1912936"/>
    <lineage>
        <taxon>Eukaryota</taxon>
        <taxon>Fungi</taxon>
        <taxon>Dikarya</taxon>
        <taxon>Basidiomycota</taxon>
        <taxon>Agaricomycotina</taxon>
        <taxon>Agaricomycetes</taxon>
        <taxon>Agaricomycetidae</taxon>
        <taxon>Boletales</taxon>
        <taxon>Suillineae</taxon>
        <taxon>Suillaceae</taxon>
        <taxon>Suillus</taxon>
    </lineage>
</organism>
<evidence type="ECO:0000313" key="5">
    <source>
        <dbReference type="Proteomes" id="UP000823399"/>
    </source>
</evidence>
<proteinExistence type="predicted"/>
<sequence length="272" mass="28778">MYNQSHTHPLASELPLSLLQRNIMAVPHDAQSAALLAHVATQLQLNISFLESQEYMSAEDARSMREIISRLPGGAGQSVVTTSFDFIDPAVVTRAIPPPADMPKGRAIPPLPVQAPPISPISSQKPRLVKAIWAYNEDGGEPNDLSFATNEVIEVVLEKNEDWWVGRARGREALFPSNHVESVDASTIPQADAVATTAKKPYRPFGAALHGTDKPPAVGVGINSVGLQEASGQAEKKNKYGKYGNTMAHSAAGGVGFGAGAAIGGGLIRAIF</sequence>
<evidence type="ECO:0000256" key="2">
    <source>
        <dbReference type="PROSITE-ProRule" id="PRU00192"/>
    </source>
</evidence>
<evidence type="ECO:0000259" key="3">
    <source>
        <dbReference type="PROSITE" id="PS50002"/>
    </source>
</evidence>
<comment type="caution">
    <text evidence="4">The sequence shown here is derived from an EMBL/GenBank/DDBJ whole genome shotgun (WGS) entry which is preliminary data.</text>
</comment>
<reference evidence="4" key="1">
    <citation type="journal article" date="2020" name="New Phytol.">
        <title>Comparative genomics reveals dynamic genome evolution in host specialist ectomycorrhizal fungi.</title>
        <authorList>
            <person name="Lofgren L.A."/>
            <person name="Nguyen N.H."/>
            <person name="Vilgalys R."/>
            <person name="Ruytinx J."/>
            <person name="Liao H.L."/>
            <person name="Branco S."/>
            <person name="Kuo A."/>
            <person name="LaButti K."/>
            <person name="Lipzen A."/>
            <person name="Andreopoulos W."/>
            <person name="Pangilinan J."/>
            <person name="Riley R."/>
            <person name="Hundley H."/>
            <person name="Na H."/>
            <person name="Barry K."/>
            <person name="Grigoriev I.V."/>
            <person name="Stajich J.E."/>
            <person name="Kennedy P.G."/>
        </authorList>
    </citation>
    <scope>NUCLEOTIDE SEQUENCE</scope>
    <source>
        <strain evidence="4">FC423</strain>
    </source>
</reference>
<keyword evidence="1 2" id="KW-0728">SH3 domain</keyword>
<dbReference type="SMART" id="SM00326">
    <property type="entry name" value="SH3"/>
    <property type="match status" value="1"/>
</dbReference>
<evidence type="ECO:0000313" key="4">
    <source>
        <dbReference type="EMBL" id="KAG2110276.1"/>
    </source>
</evidence>
<dbReference type="PROSITE" id="PS50002">
    <property type="entry name" value="SH3"/>
    <property type="match status" value="1"/>
</dbReference>
<feature type="domain" description="SH3" evidence="3">
    <location>
        <begin position="124"/>
        <end position="185"/>
    </location>
</feature>
<dbReference type="InterPro" id="IPR036028">
    <property type="entry name" value="SH3-like_dom_sf"/>
</dbReference>
<name>A0A9P7F844_9AGAM</name>
<dbReference type="EMBL" id="JABBWM010000021">
    <property type="protein sequence ID" value="KAG2110276.1"/>
    <property type="molecule type" value="Genomic_DNA"/>
</dbReference>
<dbReference type="Proteomes" id="UP000823399">
    <property type="component" value="Unassembled WGS sequence"/>
</dbReference>